<dbReference type="AlphaFoldDB" id="A0A8J3TY48"/>
<accession>A0A8J3TY48</accession>
<dbReference type="Proteomes" id="UP000650628">
    <property type="component" value="Unassembled WGS sequence"/>
</dbReference>
<organism evidence="1 2">
    <name type="scientific">Planotetraspora mira</name>
    <dbReference type="NCBI Taxonomy" id="58121"/>
    <lineage>
        <taxon>Bacteria</taxon>
        <taxon>Bacillati</taxon>
        <taxon>Actinomycetota</taxon>
        <taxon>Actinomycetes</taxon>
        <taxon>Streptosporangiales</taxon>
        <taxon>Streptosporangiaceae</taxon>
        <taxon>Planotetraspora</taxon>
    </lineage>
</organism>
<proteinExistence type="predicted"/>
<name>A0A8J3TY48_9ACTN</name>
<reference evidence="1 2" key="1">
    <citation type="submission" date="2021-01" db="EMBL/GenBank/DDBJ databases">
        <title>Whole genome shotgun sequence of Planotetraspora mira NBRC 15435.</title>
        <authorList>
            <person name="Komaki H."/>
            <person name="Tamura T."/>
        </authorList>
    </citation>
    <scope>NUCLEOTIDE SEQUENCE [LARGE SCALE GENOMIC DNA]</scope>
    <source>
        <strain evidence="1 2">NBRC 15435</strain>
    </source>
</reference>
<comment type="caution">
    <text evidence="1">The sequence shown here is derived from an EMBL/GenBank/DDBJ whole genome shotgun (WGS) entry which is preliminary data.</text>
</comment>
<gene>
    <name evidence="1" type="ORF">Pmi06nite_69190</name>
</gene>
<protein>
    <submittedName>
        <fullName evidence="1">Uncharacterized protein</fullName>
    </submittedName>
</protein>
<sequence length="150" mass="15829">MEFTRASGTEVAGVFMERQGTEPTALSPGCFSSAGKGEARPGSGLLCRFFYSRPPIDVLTGGPEGFVQSVAEIAKGAALGLLFRRPGGVEFLAEEEADLAAPYSVGLDPSLTASRTLQSPVHAAMLSNWKAFVATARLVRSQAVRSYSAW</sequence>
<evidence type="ECO:0000313" key="1">
    <source>
        <dbReference type="EMBL" id="GII33477.1"/>
    </source>
</evidence>
<dbReference type="EMBL" id="BOOO01000040">
    <property type="protein sequence ID" value="GII33477.1"/>
    <property type="molecule type" value="Genomic_DNA"/>
</dbReference>
<keyword evidence="2" id="KW-1185">Reference proteome</keyword>
<evidence type="ECO:0000313" key="2">
    <source>
        <dbReference type="Proteomes" id="UP000650628"/>
    </source>
</evidence>